<dbReference type="GO" id="GO:0003713">
    <property type="term" value="F:transcription coactivator activity"/>
    <property type="evidence" value="ECO:0007669"/>
    <property type="project" value="InterPro"/>
</dbReference>
<dbReference type="InterPro" id="IPR032715">
    <property type="entry name" value="NCOA6_TRADD-N"/>
</dbReference>
<dbReference type="AlphaFoldDB" id="A0A9P0H490"/>
<feature type="region of interest" description="Disordered" evidence="1">
    <location>
        <begin position="232"/>
        <end position="401"/>
    </location>
</feature>
<feature type="compositionally biased region" description="Basic and acidic residues" evidence="1">
    <location>
        <begin position="653"/>
        <end position="671"/>
    </location>
</feature>
<feature type="compositionally biased region" description="Basic and acidic residues" evidence="1">
    <location>
        <begin position="571"/>
        <end position="586"/>
    </location>
</feature>
<dbReference type="Proteomes" id="UP001152798">
    <property type="component" value="Chromosome 2"/>
</dbReference>
<feature type="compositionally biased region" description="Low complexity" evidence="1">
    <location>
        <begin position="282"/>
        <end position="294"/>
    </location>
</feature>
<dbReference type="EMBL" id="OV725078">
    <property type="protein sequence ID" value="CAH1394050.1"/>
    <property type="molecule type" value="Genomic_DNA"/>
</dbReference>
<dbReference type="GO" id="GO:0005667">
    <property type="term" value="C:transcription regulator complex"/>
    <property type="evidence" value="ECO:0007669"/>
    <property type="project" value="TreeGrafter"/>
</dbReference>
<evidence type="ECO:0000313" key="3">
    <source>
        <dbReference type="EMBL" id="CAH1394050.1"/>
    </source>
</evidence>
<organism evidence="3 4">
    <name type="scientific">Nezara viridula</name>
    <name type="common">Southern green stink bug</name>
    <name type="synonym">Cimex viridulus</name>
    <dbReference type="NCBI Taxonomy" id="85310"/>
    <lineage>
        <taxon>Eukaryota</taxon>
        <taxon>Metazoa</taxon>
        <taxon>Ecdysozoa</taxon>
        <taxon>Arthropoda</taxon>
        <taxon>Hexapoda</taxon>
        <taxon>Insecta</taxon>
        <taxon>Pterygota</taxon>
        <taxon>Neoptera</taxon>
        <taxon>Paraneoptera</taxon>
        <taxon>Hemiptera</taxon>
        <taxon>Heteroptera</taxon>
        <taxon>Panheteroptera</taxon>
        <taxon>Pentatomomorpha</taxon>
        <taxon>Pentatomoidea</taxon>
        <taxon>Pentatomidae</taxon>
        <taxon>Pentatominae</taxon>
        <taxon>Nezara</taxon>
    </lineage>
</organism>
<feature type="compositionally biased region" description="Basic and acidic residues" evidence="1">
    <location>
        <begin position="383"/>
        <end position="401"/>
    </location>
</feature>
<dbReference type="Pfam" id="PF13820">
    <property type="entry name" value="NCOA6_TRADD-N"/>
    <property type="match status" value="1"/>
</dbReference>
<dbReference type="OrthoDB" id="5967287at2759"/>
<feature type="compositionally biased region" description="Polar residues" evidence="1">
    <location>
        <begin position="557"/>
        <end position="570"/>
    </location>
</feature>
<dbReference type="InterPro" id="IPR026638">
    <property type="entry name" value="NCOA6"/>
</dbReference>
<keyword evidence="4" id="KW-1185">Reference proteome</keyword>
<dbReference type="PANTHER" id="PTHR15690:SF0">
    <property type="entry name" value="NUCLEAR RECEPTOR COACTIVATOR 6"/>
    <property type="match status" value="1"/>
</dbReference>
<sequence length="841" mass="92187">MFTDDICVLDRFGVYNIFQASYMAVDSCVRPGRTLSPAETVITCTGDLSDPAFPRRFRSILKELRSIVCKGSDERLRVRKMEPWNSVRVTFSIGAEAAERLRVLAEAGGEVLARLGILSVQLPSGQVISVRVSAPSTPPNVVAPAASSIPPLVPATSSSQPQATRFPFNSMAQASAIVSREAKACVNTAVATHYPPPPYPEVRPEVPQASPLLVNLLQTDQVGCVNRPVSLSRPIYSGRRGPPAPPPPPPPYQRPAQSPPRPRPPPHPSQSVQPPLLQQDASPSNTNDPTPSSTAGGKSVQYLINPLTGVLEPMSSESESEAEGPSTEQPLIRSPSPPQQAIKQPQLPNHLDKEADDIKKKIIEDDSLSTNVSAVSSPFPSAIRDECDPPEEERPKGEEKIKLRLKLEKSEAYNLSYKAETGNEPRVPPLHISLRGRPAVVSRKEKRPRKDQSREREPLSQGTYESTCQFPSEAEVASILRSMPPGGKLLNTSVTARRKRDKKKIYPRSVPRVEEKLKKGGGSLLKSVVKSAAKEVRIMTAQRPSKPVQHKKPASPILNSQPLPTVSKSTAEIDFKTESKFKESSDTGRGGSSGSGGGDDSGIESMDALSEKSPNQSTSPLRKEELCKKEKKEVEEVVPIRLTPALYTYSNPDRQREETPSPDHTEEERYGAKSLLEQLLIDIPNGDGSDRRQSSIRRSPDLSPSTGKRPRRPSESSSSDPPTPRPSKRKCSENASELIKACIDEGKRDSVLPSGEAAESSDDEIKRKDDEDRLRTTEEKSLSRSTFNSRRSMRQAEIRERPTRKGTIQQKRIILTKLDDMNKLTTKIIGLYANNGNKGTI</sequence>
<accession>A0A9P0H490</accession>
<feature type="compositionally biased region" description="Basic and acidic residues" evidence="1">
    <location>
        <begin position="794"/>
        <end position="803"/>
    </location>
</feature>
<evidence type="ECO:0000259" key="2">
    <source>
        <dbReference type="Pfam" id="PF13820"/>
    </source>
</evidence>
<feature type="domain" description="Nuclear receptor coactivator 6 TRADD-N" evidence="2">
    <location>
        <begin position="39"/>
        <end position="141"/>
    </location>
</feature>
<feature type="compositionally biased region" description="Pro residues" evidence="1">
    <location>
        <begin position="242"/>
        <end position="268"/>
    </location>
</feature>
<feature type="compositionally biased region" description="Basic and acidic residues" evidence="1">
    <location>
        <begin position="621"/>
        <end position="635"/>
    </location>
</feature>
<dbReference type="PANTHER" id="PTHR15690">
    <property type="entry name" value="NUCLEAR RECEPTOR COACTIVATOR 6"/>
    <property type="match status" value="1"/>
</dbReference>
<feature type="compositionally biased region" description="Polar residues" evidence="1">
    <location>
        <begin position="368"/>
        <end position="379"/>
    </location>
</feature>
<feature type="compositionally biased region" description="Basic and acidic residues" evidence="1">
    <location>
        <begin position="350"/>
        <end position="364"/>
    </location>
</feature>
<feature type="compositionally biased region" description="Basic and acidic residues" evidence="1">
    <location>
        <begin position="763"/>
        <end position="782"/>
    </location>
</feature>
<gene>
    <name evidence="3" type="ORF">NEZAVI_LOCUS4609</name>
</gene>
<protein>
    <recommendedName>
        <fullName evidence="2">Nuclear receptor coactivator 6 TRADD-N domain-containing protein</fullName>
    </recommendedName>
</protein>
<proteinExistence type="predicted"/>
<feature type="region of interest" description="Disordered" evidence="1">
    <location>
        <begin position="417"/>
        <end position="468"/>
    </location>
</feature>
<feature type="region of interest" description="Disordered" evidence="1">
    <location>
        <begin position="536"/>
        <end position="805"/>
    </location>
</feature>
<feature type="compositionally biased region" description="Gly residues" evidence="1">
    <location>
        <begin position="588"/>
        <end position="600"/>
    </location>
</feature>
<reference evidence="3" key="1">
    <citation type="submission" date="2022-01" db="EMBL/GenBank/DDBJ databases">
        <authorList>
            <person name="King R."/>
        </authorList>
    </citation>
    <scope>NUCLEOTIDE SEQUENCE</scope>
</reference>
<evidence type="ECO:0000313" key="4">
    <source>
        <dbReference type="Proteomes" id="UP001152798"/>
    </source>
</evidence>
<evidence type="ECO:0000256" key="1">
    <source>
        <dbReference type="SAM" id="MobiDB-lite"/>
    </source>
</evidence>
<dbReference type="GO" id="GO:0035097">
    <property type="term" value="C:histone methyltransferase complex"/>
    <property type="evidence" value="ECO:0007669"/>
    <property type="project" value="TreeGrafter"/>
</dbReference>
<feature type="compositionally biased region" description="Basic and acidic residues" evidence="1">
    <location>
        <begin position="448"/>
        <end position="458"/>
    </location>
</feature>
<name>A0A9P0H490_NEZVI</name>
<dbReference type="GO" id="GO:0045944">
    <property type="term" value="P:positive regulation of transcription by RNA polymerase II"/>
    <property type="evidence" value="ECO:0007669"/>
    <property type="project" value="TreeGrafter"/>
</dbReference>